<name>A0A0G3C6Z4_METBA</name>
<sequence>MSDTNERREMGLLILEREVLFNKLVERKFSEMISKVRSKGPEKLGRQQSNAILIIGTMGEMIPSYLGLCMNMDRSSLSRMIDSMEKKGLVYRKTDTKDRRKIMIFLTEMGEEYYEILKEKAEEIQTSTTDLLNEQDLKKYKACIKTEISILKKIDSKLNAKE</sequence>
<dbReference type="PRINTS" id="PR00598">
    <property type="entry name" value="HTHMARR"/>
</dbReference>
<accession>A0A0G3C6Z4</accession>
<keyword evidence="1" id="KW-0805">Transcription regulation</keyword>
<reference evidence="5 6" key="2">
    <citation type="journal article" date="2015" name="Stand. Genomic Sci.">
        <title>The complete genome sequence of the rumen methanogen Methanosarcina barkeri CM1.</title>
        <authorList>
            <person name="Lambie S.C."/>
            <person name="Kelly W.J."/>
            <person name="Leahy S.C."/>
            <person name="Li D."/>
            <person name="Reilly K."/>
            <person name="McAllister T.A."/>
            <person name="Valle E.R."/>
            <person name="Attwood G.T."/>
            <person name="Altermann E."/>
        </authorList>
    </citation>
    <scope>NUCLEOTIDE SEQUENCE [LARGE SCALE GENOMIC DNA]</scope>
    <source>
        <strain evidence="5 6">CM1</strain>
    </source>
</reference>
<dbReference type="Pfam" id="PF01047">
    <property type="entry name" value="MarR"/>
    <property type="match status" value="1"/>
</dbReference>
<organism evidence="5 6">
    <name type="scientific">Methanosarcina barkeri CM1</name>
    <dbReference type="NCBI Taxonomy" id="796385"/>
    <lineage>
        <taxon>Archaea</taxon>
        <taxon>Methanobacteriati</taxon>
        <taxon>Methanobacteriota</taxon>
        <taxon>Stenosarchaea group</taxon>
        <taxon>Methanomicrobia</taxon>
        <taxon>Methanosarcinales</taxon>
        <taxon>Methanosarcinaceae</taxon>
        <taxon>Methanosarcina</taxon>
    </lineage>
</organism>
<dbReference type="Proteomes" id="UP000035331">
    <property type="component" value="Chromosome"/>
</dbReference>
<dbReference type="SUPFAM" id="SSF46785">
    <property type="entry name" value="Winged helix' DNA-binding domain"/>
    <property type="match status" value="1"/>
</dbReference>
<proteinExistence type="predicted"/>
<dbReference type="GO" id="GO:0003700">
    <property type="term" value="F:DNA-binding transcription factor activity"/>
    <property type="evidence" value="ECO:0007669"/>
    <property type="project" value="InterPro"/>
</dbReference>
<dbReference type="GeneID" id="24844998"/>
<dbReference type="PATRIC" id="fig|796385.3.peg.825"/>
<keyword evidence="3" id="KW-0804">Transcription</keyword>
<evidence type="ECO:0000256" key="3">
    <source>
        <dbReference type="ARBA" id="ARBA00023163"/>
    </source>
</evidence>
<dbReference type="PROSITE" id="PS01117">
    <property type="entry name" value="HTH_MARR_1"/>
    <property type="match status" value="1"/>
</dbReference>
<reference evidence="6" key="1">
    <citation type="submission" date="2014-06" db="EMBL/GenBank/DDBJ databases">
        <title>The complete genome sequence of Methanosarcina barkeri CM1.</title>
        <authorList>
            <consortium name="Pastoral Greenhouse Gas Research Consortium"/>
            <person name="Lambie S.C."/>
            <person name="Leahy S.C."/>
            <person name="Kelly W.J."/>
            <person name="Li D."/>
            <person name="Reilly K."/>
            <person name="Attwood G.T."/>
            <person name="Altermann E."/>
        </authorList>
    </citation>
    <scope>NUCLEOTIDE SEQUENCE [LARGE SCALE GENOMIC DNA]</scope>
    <source>
        <strain evidence="6">CM1</strain>
    </source>
</reference>
<dbReference type="Gene3D" id="1.10.10.10">
    <property type="entry name" value="Winged helix-like DNA-binding domain superfamily/Winged helix DNA-binding domain"/>
    <property type="match status" value="1"/>
</dbReference>
<evidence type="ECO:0000256" key="1">
    <source>
        <dbReference type="ARBA" id="ARBA00023015"/>
    </source>
</evidence>
<dbReference type="PROSITE" id="PS50995">
    <property type="entry name" value="HTH_MARR_2"/>
    <property type="match status" value="1"/>
</dbReference>
<evidence type="ECO:0000313" key="5">
    <source>
        <dbReference type="EMBL" id="AKJ37751.1"/>
    </source>
</evidence>
<dbReference type="InterPro" id="IPR036390">
    <property type="entry name" value="WH_DNA-bd_sf"/>
</dbReference>
<dbReference type="InterPro" id="IPR036388">
    <property type="entry name" value="WH-like_DNA-bd_sf"/>
</dbReference>
<dbReference type="InterPro" id="IPR000835">
    <property type="entry name" value="HTH_MarR-typ"/>
</dbReference>
<dbReference type="GO" id="GO:0003677">
    <property type="term" value="F:DNA binding"/>
    <property type="evidence" value="ECO:0007669"/>
    <property type="project" value="UniProtKB-KW"/>
</dbReference>
<keyword evidence="2" id="KW-0238">DNA-binding</keyword>
<feature type="domain" description="HTH marR-type" evidence="4">
    <location>
        <begin position="1"/>
        <end position="160"/>
    </location>
</feature>
<protein>
    <submittedName>
        <fullName evidence="5">MarR family transcriptional regulator</fullName>
    </submittedName>
</protein>
<dbReference type="GeneID" id="24884343"/>
<evidence type="ECO:0000313" key="6">
    <source>
        <dbReference type="Proteomes" id="UP000035331"/>
    </source>
</evidence>
<evidence type="ECO:0000259" key="4">
    <source>
        <dbReference type="PROSITE" id="PS50995"/>
    </source>
</evidence>
<dbReference type="SMART" id="SM00347">
    <property type="entry name" value="HTH_MARR"/>
    <property type="match status" value="1"/>
</dbReference>
<dbReference type="InterPro" id="IPR023187">
    <property type="entry name" value="Tscrpt_reg_MarR-type_CS"/>
</dbReference>
<dbReference type="PANTHER" id="PTHR42756:SF1">
    <property type="entry name" value="TRANSCRIPTIONAL REPRESSOR OF EMRAB OPERON"/>
    <property type="match status" value="1"/>
</dbReference>
<gene>
    <name evidence="5" type="ORF">MCM1_0662</name>
</gene>
<dbReference type="RefSeq" id="WP_048117586.1">
    <property type="nucleotide sequence ID" value="NZ_CP008746.1"/>
</dbReference>
<dbReference type="AlphaFoldDB" id="A0A0G3C6Z4"/>
<evidence type="ECO:0000256" key="2">
    <source>
        <dbReference type="ARBA" id="ARBA00023125"/>
    </source>
</evidence>
<dbReference type="PANTHER" id="PTHR42756">
    <property type="entry name" value="TRANSCRIPTIONAL REGULATOR, MARR"/>
    <property type="match status" value="1"/>
</dbReference>
<dbReference type="EMBL" id="CP008746">
    <property type="protein sequence ID" value="AKJ37751.1"/>
    <property type="molecule type" value="Genomic_DNA"/>
</dbReference>